<dbReference type="InterPro" id="IPR051265">
    <property type="entry name" value="HIBADH-related_NP60_sf"/>
</dbReference>
<proteinExistence type="predicted"/>
<dbReference type="InterPro" id="IPR013328">
    <property type="entry name" value="6PGD_dom2"/>
</dbReference>
<dbReference type="Proteomes" id="UP001163731">
    <property type="component" value="Unassembled WGS sequence"/>
</dbReference>
<dbReference type="SUPFAM" id="SSF48179">
    <property type="entry name" value="6-phosphogluconate dehydrogenase C-terminal domain-like"/>
    <property type="match status" value="1"/>
</dbReference>
<evidence type="ECO:0000313" key="3">
    <source>
        <dbReference type="EMBL" id="MCW3166911.1"/>
    </source>
</evidence>
<dbReference type="InterPro" id="IPR008927">
    <property type="entry name" value="6-PGluconate_DH-like_C_sf"/>
</dbReference>
<dbReference type="Gene3D" id="3.40.50.720">
    <property type="entry name" value="NAD(P)-binding Rossmann-like Domain"/>
    <property type="match status" value="1"/>
</dbReference>
<dbReference type="SUPFAM" id="SSF51735">
    <property type="entry name" value="NAD(P)-binding Rossmann-fold domains"/>
    <property type="match status" value="1"/>
</dbReference>
<feature type="domain" description="6-phosphogluconate dehydrogenase NADP-binding" evidence="1">
    <location>
        <begin position="14"/>
        <end position="148"/>
    </location>
</feature>
<reference evidence="3" key="1">
    <citation type="submission" date="2022-10" db="EMBL/GenBank/DDBJ databases">
        <title>Chryseobacterium babae sp. nov. isolated from the gut of the beetle Oryctes rhinoceros, and Chryseobacterium kimseyorum sp. nov., isolated from a stick insect rearing cage.</title>
        <authorList>
            <person name="Shelomi M."/>
            <person name="Han C.-J."/>
            <person name="Chen W.-M."/>
            <person name="Chen H.-K."/>
            <person name="Liaw S.-J."/>
            <person name="Muhle E."/>
            <person name="Clermont D."/>
        </authorList>
    </citation>
    <scope>NUCLEOTIDE SEQUENCE</scope>
    <source>
        <strain evidence="3">09-1422</strain>
    </source>
</reference>
<evidence type="ECO:0000259" key="2">
    <source>
        <dbReference type="Pfam" id="PF09130"/>
    </source>
</evidence>
<dbReference type="InterPro" id="IPR036291">
    <property type="entry name" value="NAD(P)-bd_dom_sf"/>
</dbReference>
<sequence length="292" mass="32178">MIKKEMIVGLLFPGDMGLAIAEVLLKNNFRVITAGEGRSQKTADRIKKSEIEDLVSLQKVVDASDIILSVNSPDKSVEIAEQISSCLSDHHAKKIFVDLNSNTPESATRIDHIFAAKNAVHINGAVLGASKDMEKDSVIVLSGKERKYILDLFDGIFNTKDAGENIESASAYKLLFSLVNKGINAVFFEAITAAAHYGIVDELMTSLQSYLPGTFKDLEKTTPTYITHIERRMHEMQGLSNMQKSQGLPSSISSATAETFELVNRSEIFKNAESTTVKETFQLFKILKLNSK</sequence>
<dbReference type="Pfam" id="PF09130">
    <property type="entry name" value="DUF1932"/>
    <property type="match status" value="1"/>
</dbReference>
<comment type="caution">
    <text evidence="3">The sequence shown here is derived from an EMBL/GenBank/DDBJ whole genome shotgun (WGS) entry which is preliminary data.</text>
</comment>
<feature type="domain" description="Phosphogluconate dehydrogenase NAD-binding putative C-terminal" evidence="2">
    <location>
        <begin position="194"/>
        <end position="263"/>
    </location>
</feature>
<gene>
    <name evidence="3" type="ORF">OMO38_00080</name>
</gene>
<dbReference type="RefSeq" id="WP_264748209.1">
    <property type="nucleotide sequence ID" value="NZ_JAPDHW010000001.1"/>
</dbReference>
<dbReference type="EMBL" id="JAPDHW010000001">
    <property type="protein sequence ID" value="MCW3166911.1"/>
    <property type="molecule type" value="Genomic_DNA"/>
</dbReference>
<dbReference type="PANTHER" id="PTHR43580">
    <property type="entry name" value="OXIDOREDUCTASE GLYR1-RELATED"/>
    <property type="match status" value="1"/>
</dbReference>
<dbReference type="Pfam" id="PF03446">
    <property type="entry name" value="NAD_binding_2"/>
    <property type="match status" value="1"/>
</dbReference>
<keyword evidence="4" id="KW-1185">Reference proteome</keyword>
<name>A0ABT3HT01_9FLAO</name>
<dbReference type="InterPro" id="IPR015814">
    <property type="entry name" value="Pgluconate_DH_NAD-bd_C"/>
</dbReference>
<protein>
    <submittedName>
        <fullName evidence="3">DUF1932 domain-containing protein</fullName>
    </submittedName>
</protein>
<accession>A0ABT3HT01</accession>
<dbReference type="InterPro" id="IPR006115">
    <property type="entry name" value="6PGDH_NADP-bd"/>
</dbReference>
<evidence type="ECO:0000259" key="1">
    <source>
        <dbReference type="Pfam" id="PF03446"/>
    </source>
</evidence>
<dbReference type="PANTHER" id="PTHR43580:SF2">
    <property type="entry name" value="CYTOKINE-LIKE NUCLEAR FACTOR N-PAC"/>
    <property type="match status" value="1"/>
</dbReference>
<dbReference type="Gene3D" id="1.10.1040.10">
    <property type="entry name" value="N-(1-d-carboxylethyl)-l-norvaline Dehydrogenase, domain 2"/>
    <property type="match status" value="1"/>
</dbReference>
<organism evidence="3 4">
    <name type="scientific">Chryseobacterium kimseyorum</name>
    <dbReference type="NCBI Taxonomy" id="2984028"/>
    <lineage>
        <taxon>Bacteria</taxon>
        <taxon>Pseudomonadati</taxon>
        <taxon>Bacteroidota</taxon>
        <taxon>Flavobacteriia</taxon>
        <taxon>Flavobacteriales</taxon>
        <taxon>Weeksellaceae</taxon>
        <taxon>Chryseobacterium group</taxon>
        <taxon>Chryseobacterium</taxon>
    </lineage>
</organism>
<evidence type="ECO:0000313" key="4">
    <source>
        <dbReference type="Proteomes" id="UP001163731"/>
    </source>
</evidence>